<evidence type="ECO:0000256" key="3">
    <source>
        <dbReference type="ARBA" id="ARBA00023315"/>
    </source>
</evidence>
<dbReference type="AlphaFoldDB" id="A0ABD1BMF4"/>
<dbReference type="EMBL" id="JBANAX010000214">
    <property type="protein sequence ID" value="KAL1218392.1"/>
    <property type="molecule type" value="Genomic_DNA"/>
</dbReference>
<proteinExistence type="inferred from homology"/>
<protein>
    <submittedName>
        <fullName evidence="4">Spermidine hydroxycinnamoyl transferase</fullName>
    </submittedName>
</protein>
<evidence type="ECO:0000313" key="4">
    <source>
        <dbReference type="EMBL" id="KAL1218392.1"/>
    </source>
</evidence>
<evidence type="ECO:0000256" key="2">
    <source>
        <dbReference type="ARBA" id="ARBA00022679"/>
    </source>
</evidence>
<keyword evidence="3" id="KW-0012">Acyltransferase</keyword>
<comment type="caution">
    <text evidence="4">The sequence shown here is derived from an EMBL/GenBank/DDBJ whole genome shotgun (WGS) entry which is preliminary data.</text>
</comment>
<dbReference type="PANTHER" id="PTHR31642:SF324">
    <property type="entry name" value="SPERMIDINE HYDROXYCINNAMOYL TRANSFERASE"/>
    <property type="match status" value="1"/>
</dbReference>
<gene>
    <name evidence="4" type="ORF">V5N11_028099</name>
</gene>
<dbReference type="Pfam" id="PF02458">
    <property type="entry name" value="Transferase"/>
    <property type="match status" value="2"/>
</dbReference>
<evidence type="ECO:0000256" key="1">
    <source>
        <dbReference type="ARBA" id="ARBA00009861"/>
    </source>
</evidence>
<dbReference type="InterPro" id="IPR023213">
    <property type="entry name" value="CAT-like_dom_sf"/>
</dbReference>
<dbReference type="FunFam" id="3.30.559.10:FF:000008">
    <property type="entry name" value="Tryptamine hydroxycinnamoyl transferase"/>
    <property type="match status" value="1"/>
</dbReference>
<dbReference type="Gene3D" id="3.30.559.10">
    <property type="entry name" value="Chloramphenicol acetyltransferase-like domain"/>
    <property type="match status" value="3"/>
</dbReference>
<dbReference type="Proteomes" id="UP001558713">
    <property type="component" value="Unassembled WGS sequence"/>
</dbReference>
<reference evidence="4 5" key="1">
    <citation type="submission" date="2024-04" db="EMBL/GenBank/DDBJ databases">
        <title>Genome assembly C_amara_ONT_v2.</title>
        <authorList>
            <person name="Yant L."/>
            <person name="Moore C."/>
            <person name="Slenker M."/>
        </authorList>
    </citation>
    <scope>NUCLEOTIDE SEQUENCE [LARGE SCALE GENOMIC DNA]</scope>
    <source>
        <tissue evidence="4">Leaf</tissue>
    </source>
</reference>
<dbReference type="PANTHER" id="PTHR31642">
    <property type="entry name" value="TRICHOTHECENE 3-O-ACETYLTRANSFERASE"/>
    <property type="match status" value="1"/>
</dbReference>
<name>A0ABD1BMF4_CARAN</name>
<organism evidence="4 5">
    <name type="scientific">Cardamine amara subsp. amara</name>
    <dbReference type="NCBI Taxonomy" id="228776"/>
    <lineage>
        <taxon>Eukaryota</taxon>
        <taxon>Viridiplantae</taxon>
        <taxon>Streptophyta</taxon>
        <taxon>Embryophyta</taxon>
        <taxon>Tracheophyta</taxon>
        <taxon>Spermatophyta</taxon>
        <taxon>Magnoliopsida</taxon>
        <taxon>eudicotyledons</taxon>
        <taxon>Gunneridae</taxon>
        <taxon>Pentapetalae</taxon>
        <taxon>rosids</taxon>
        <taxon>malvids</taxon>
        <taxon>Brassicales</taxon>
        <taxon>Brassicaceae</taxon>
        <taxon>Cardamineae</taxon>
        <taxon>Cardamine</taxon>
    </lineage>
</organism>
<sequence>MAPIIFRKCYTIVPAEPTWTGRFPLAEWDQVGTITHIPTLYFYDKPSKSFHGNVVETLKNSLSRVLVHFYPMAGRLRWAPAGAVRAGILSVNVSHAIVDGQSALHLMSEWGRIARGEPLETVPFLDRKILWAGEPLPPFESPPQFNHKEFDQPPFLIGETDNVEERKKKTIVAMLKLSKAQIEKLKSKANSSEHADPARGFTRYETVTGHVWRCACKARGHSPEQPTALGICIDTRSRMQPPLPRGYFGNATLDVVAASTSGELISNELGFATGKISKAIKNVTHEYVMIGIEYLKNQEDLKKFQDLHALGSTEGPFYGNPNLGLVSWLTLPMYGLDFGWGKELYTGPGTHDFDGDSLILPDQNEDGSVILATCLQVAHMEAFKKYFYEDI</sequence>
<dbReference type="GO" id="GO:0016746">
    <property type="term" value="F:acyltransferase activity"/>
    <property type="evidence" value="ECO:0007669"/>
    <property type="project" value="UniProtKB-KW"/>
</dbReference>
<keyword evidence="5" id="KW-1185">Reference proteome</keyword>
<keyword evidence="2 4" id="KW-0808">Transferase</keyword>
<dbReference type="InterPro" id="IPR050317">
    <property type="entry name" value="Plant_Fungal_Acyltransferase"/>
</dbReference>
<comment type="similarity">
    <text evidence="1">Belongs to the plant acyltransferase family.</text>
</comment>
<accession>A0ABD1BMF4</accession>
<evidence type="ECO:0000313" key="5">
    <source>
        <dbReference type="Proteomes" id="UP001558713"/>
    </source>
</evidence>